<keyword evidence="5 6" id="KW-0413">Isomerase</keyword>
<evidence type="ECO:0000313" key="10">
    <source>
        <dbReference type="Proteomes" id="UP000262802"/>
    </source>
</evidence>
<dbReference type="InterPro" id="IPR002423">
    <property type="entry name" value="Cpn60/GroEL/TCP-1"/>
</dbReference>
<dbReference type="NCBIfam" id="TIGR02348">
    <property type="entry name" value="GroEL"/>
    <property type="match status" value="1"/>
</dbReference>
<feature type="binding site" evidence="6">
    <location>
        <position position="51"/>
    </location>
    <ligand>
        <name>ATP</name>
        <dbReference type="ChEBI" id="CHEBI:30616"/>
    </ligand>
</feature>
<feature type="binding site" evidence="6">
    <location>
        <position position="495"/>
    </location>
    <ligand>
        <name>ATP</name>
        <dbReference type="ChEBI" id="CHEBI:30616"/>
    </ligand>
</feature>
<dbReference type="NCBIfam" id="NF000592">
    <property type="entry name" value="PRK00013.1"/>
    <property type="match status" value="1"/>
</dbReference>
<keyword evidence="3 6" id="KW-0067">ATP-binding</keyword>
<dbReference type="PANTHER" id="PTHR45633">
    <property type="entry name" value="60 KDA HEAT SHOCK PROTEIN, MITOCHONDRIAL"/>
    <property type="match status" value="1"/>
</dbReference>
<keyword evidence="10" id="KW-1185">Reference proteome</keyword>
<comment type="similarity">
    <text evidence="1 6 7">Belongs to the chaperonin (HSP60) family.</text>
</comment>
<dbReference type="CDD" id="cd03344">
    <property type="entry name" value="GroEL"/>
    <property type="match status" value="1"/>
</dbReference>
<dbReference type="Gene3D" id="1.10.560.10">
    <property type="entry name" value="GroEL-like equatorial domain"/>
    <property type="match status" value="1"/>
</dbReference>
<protein>
    <recommendedName>
        <fullName evidence="6">Chaperonin GroEL</fullName>
        <ecNumber evidence="6">5.6.1.7</ecNumber>
    </recommendedName>
    <alternativeName>
        <fullName evidence="6">60 kDa chaperonin</fullName>
    </alternativeName>
    <alternativeName>
        <fullName evidence="6">Chaperonin-60</fullName>
        <shortName evidence="6">Cpn60</shortName>
    </alternativeName>
</protein>
<evidence type="ECO:0000256" key="3">
    <source>
        <dbReference type="ARBA" id="ARBA00022840"/>
    </source>
</evidence>
<dbReference type="GO" id="GO:0051082">
    <property type="term" value="F:unfolded protein binding"/>
    <property type="evidence" value="ECO:0007669"/>
    <property type="project" value="UniProtKB-UniRule"/>
</dbReference>
<comment type="caution">
    <text evidence="6">Lacks conserved residue(s) required for the propagation of feature annotation.</text>
</comment>
<evidence type="ECO:0000256" key="1">
    <source>
        <dbReference type="ARBA" id="ARBA00006607"/>
    </source>
</evidence>
<dbReference type="PROSITE" id="PS00296">
    <property type="entry name" value="CHAPERONINS_CPN60"/>
    <property type="match status" value="1"/>
</dbReference>
<dbReference type="RefSeq" id="WP_119443846.1">
    <property type="nucleotide sequence ID" value="NZ_CP032317.1"/>
</dbReference>
<accession>A0A3B7R3N9</accession>
<dbReference type="SUPFAM" id="SSF52029">
    <property type="entry name" value="GroEL apical domain-like"/>
    <property type="match status" value="1"/>
</dbReference>
<evidence type="ECO:0000256" key="2">
    <source>
        <dbReference type="ARBA" id="ARBA00022741"/>
    </source>
</evidence>
<dbReference type="KEGG" id="hyh:D3Y59_03790"/>
<gene>
    <name evidence="6 9" type="primary">groL</name>
    <name evidence="6" type="synonym">groEL</name>
    <name evidence="9" type="ORF">D3Y59_03790</name>
</gene>
<dbReference type="GO" id="GO:0042026">
    <property type="term" value="P:protein refolding"/>
    <property type="evidence" value="ECO:0007669"/>
    <property type="project" value="UniProtKB-UniRule"/>
</dbReference>
<dbReference type="FunFam" id="3.50.7.10:FF:000001">
    <property type="entry name" value="60 kDa chaperonin"/>
    <property type="match status" value="1"/>
</dbReference>
<keyword evidence="2 6" id="KW-0547">Nucleotide-binding</keyword>
<dbReference type="AlphaFoldDB" id="A0A3B7R3N9"/>
<dbReference type="InterPro" id="IPR001844">
    <property type="entry name" value="Cpn60/GroEL"/>
</dbReference>
<dbReference type="GO" id="GO:0005524">
    <property type="term" value="F:ATP binding"/>
    <property type="evidence" value="ECO:0007669"/>
    <property type="project" value="UniProtKB-UniRule"/>
</dbReference>
<dbReference type="FunFam" id="1.10.560.10:FF:000001">
    <property type="entry name" value="60 kDa chaperonin"/>
    <property type="match status" value="1"/>
</dbReference>
<dbReference type="GO" id="GO:0005737">
    <property type="term" value="C:cytoplasm"/>
    <property type="evidence" value="ECO:0007669"/>
    <property type="project" value="UniProtKB-SubCell"/>
</dbReference>
<dbReference type="EMBL" id="CP032317">
    <property type="protein sequence ID" value="AYA36261.1"/>
    <property type="molecule type" value="Genomic_DNA"/>
</dbReference>
<keyword evidence="4 6" id="KW-0143">Chaperone</keyword>
<evidence type="ECO:0000256" key="4">
    <source>
        <dbReference type="ARBA" id="ARBA00023186"/>
    </source>
</evidence>
<dbReference type="NCBIfam" id="NF009488">
    <property type="entry name" value="PRK12850.1"/>
    <property type="match status" value="1"/>
</dbReference>
<dbReference type="OrthoDB" id="9766614at2"/>
<feature type="binding site" evidence="6">
    <location>
        <begin position="30"/>
        <end position="33"/>
    </location>
    <ligand>
        <name>ATP</name>
        <dbReference type="ChEBI" id="CHEBI:30616"/>
    </ligand>
</feature>
<feature type="binding site" evidence="6">
    <location>
        <position position="415"/>
    </location>
    <ligand>
        <name>ATP</name>
        <dbReference type="ChEBI" id="CHEBI:30616"/>
    </ligand>
</feature>
<evidence type="ECO:0000256" key="6">
    <source>
        <dbReference type="HAMAP-Rule" id="MF_00600"/>
    </source>
</evidence>
<dbReference type="SUPFAM" id="SSF48592">
    <property type="entry name" value="GroEL equatorial domain-like"/>
    <property type="match status" value="1"/>
</dbReference>
<dbReference type="NCBIfam" id="NF009487">
    <property type="entry name" value="PRK12849.1"/>
    <property type="match status" value="1"/>
</dbReference>
<dbReference type="Gene3D" id="3.50.7.10">
    <property type="entry name" value="GroEL"/>
    <property type="match status" value="1"/>
</dbReference>
<dbReference type="SUPFAM" id="SSF54849">
    <property type="entry name" value="GroEL-intermediate domain like"/>
    <property type="match status" value="1"/>
</dbReference>
<dbReference type="Pfam" id="PF00118">
    <property type="entry name" value="Cpn60_TCP1"/>
    <property type="match status" value="1"/>
</dbReference>
<dbReference type="GO" id="GO:0016853">
    <property type="term" value="F:isomerase activity"/>
    <property type="evidence" value="ECO:0007669"/>
    <property type="project" value="UniProtKB-KW"/>
</dbReference>
<name>A0A3B7R3N9_9BACT</name>
<dbReference type="InterPro" id="IPR027410">
    <property type="entry name" value="TCP-1-like_intermed_sf"/>
</dbReference>
<dbReference type="Proteomes" id="UP000262802">
    <property type="component" value="Chromosome"/>
</dbReference>
<organism evidence="9 10">
    <name type="scientific">Hymenobacter oligotrophus</name>
    <dbReference type="NCBI Taxonomy" id="2319843"/>
    <lineage>
        <taxon>Bacteria</taxon>
        <taxon>Pseudomonadati</taxon>
        <taxon>Bacteroidota</taxon>
        <taxon>Cytophagia</taxon>
        <taxon>Cytophagales</taxon>
        <taxon>Hymenobacteraceae</taxon>
        <taxon>Hymenobacter</taxon>
    </lineage>
</organism>
<dbReference type="HAMAP" id="MF_00600">
    <property type="entry name" value="CH60"/>
    <property type="match status" value="1"/>
</dbReference>
<dbReference type="GO" id="GO:0140662">
    <property type="term" value="F:ATP-dependent protein folding chaperone"/>
    <property type="evidence" value="ECO:0007669"/>
    <property type="project" value="InterPro"/>
</dbReference>
<dbReference type="Gene3D" id="3.30.260.10">
    <property type="entry name" value="TCP-1-like chaperonin intermediate domain"/>
    <property type="match status" value="1"/>
</dbReference>
<dbReference type="InterPro" id="IPR027413">
    <property type="entry name" value="GROEL-like_equatorial_sf"/>
</dbReference>
<feature type="binding site" evidence="6">
    <location>
        <begin position="87"/>
        <end position="91"/>
    </location>
    <ligand>
        <name>ATP</name>
        <dbReference type="ChEBI" id="CHEBI:30616"/>
    </ligand>
</feature>
<comment type="subunit">
    <text evidence="6 8">Forms a cylinder of 14 subunits composed of two heptameric rings stacked back-to-back. Interacts with the co-chaperonin GroES.</text>
</comment>
<evidence type="ECO:0000256" key="5">
    <source>
        <dbReference type="ARBA" id="ARBA00023235"/>
    </source>
</evidence>
<evidence type="ECO:0000256" key="7">
    <source>
        <dbReference type="RuleBase" id="RU000418"/>
    </source>
</evidence>
<comment type="subcellular location">
    <subcellularLocation>
        <location evidence="6">Cytoplasm</location>
    </subcellularLocation>
</comment>
<comment type="function">
    <text evidence="6 8">Together with its co-chaperonin GroES, plays an essential role in assisting protein folding. The GroEL-GroES system forms a nano-cage that allows encapsulation of the non-native substrate proteins and provides a physical environment optimized to promote and accelerate protein folding.</text>
</comment>
<evidence type="ECO:0000256" key="8">
    <source>
        <dbReference type="RuleBase" id="RU000419"/>
    </source>
</evidence>
<dbReference type="InterPro" id="IPR018370">
    <property type="entry name" value="Chaperonin_Cpn60_CS"/>
</dbReference>
<evidence type="ECO:0000313" key="9">
    <source>
        <dbReference type="EMBL" id="AYA36261.1"/>
    </source>
</evidence>
<keyword evidence="6" id="KW-0963">Cytoplasm</keyword>
<dbReference type="EC" id="5.6.1.7" evidence="6"/>
<sequence length="548" mass="57947">MAAKLVQFDIEGRNKLVAGVDKLANAVKVTLGPKGRNVVIDKKFGAPSITKDGVTVAKEIELKDPIENMGAQLVKEVASKTADQAGDGTTTATVLAQAIYRAGLKNVAAGANPMDLKRGIDKAVLAVVANLKQQSKKIENSSEIAQVGTISANNDTEIGQMIANAMDKVGKEGVITVEEARGTETEVKTVEGMQFDRGYLSPYFVTNAEKMEAELDSPFILIYDKKVSTMKELLPVLEQVVQTGKPLLIIAEDVDGEALATLVVNKLRGSLKIAAVKAPGFGDRRKAMLEDIAALTGGTVISEERGYKLDNATLDYLGQAEKIIVDKDNTTIVNGRGRSEDIQARVGQIKAQIETTTSDYDKEKLQERLAKLSGGVAILYIGASTEVEMKEKKDRVDDALHATRAAVEEGVVPGGGVALVRALDSLEAVDTINSDERTGVNIIRTALEAPLRTIVANAGGEGSVVVQKVRDGQGDFGYNAREDRYENLMAAGILDPTKVTRLALENAASIAGLLLTTECVISEEAEEEKGGGAGAAGMGGMGGMGGMM</sequence>
<dbReference type="PRINTS" id="PR00298">
    <property type="entry name" value="CHAPERONIN60"/>
</dbReference>
<reference evidence="9 10" key="1">
    <citation type="submission" date="2018-09" db="EMBL/GenBank/DDBJ databases">
        <title>Hymenobacter medium sp. nov., isolated from R2A medium.</title>
        <authorList>
            <person name="Yingchao G."/>
        </authorList>
    </citation>
    <scope>NUCLEOTIDE SEQUENCE [LARGE SCALE GENOMIC DNA]</scope>
    <source>
        <strain evidence="10">sh-6</strain>
    </source>
</reference>
<dbReference type="InterPro" id="IPR027409">
    <property type="entry name" value="GroEL-like_apical_dom_sf"/>
</dbReference>
<dbReference type="NCBIfam" id="NF009489">
    <property type="entry name" value="PRK12851.1"/>
    <property type="match status" value="1"/>
</dbReference>
<proteinExistence type="inferred from homology"/>